<proteinExistence type="predicted"/>
<gene>
    <name evidence="1" type="ORF">QTH91_14795</name>
</gene>
<keyword evidence="2" id="KW-1185">Reference proteome</keyword>
<reference evidence="1" key="1">
    <citation type="submission" date="2023-06" db="EMBL/GenBank/DDBJ databases">
        <authorList>
            <person name="Jiang Y."/>
            <person name="Liu Q."/>
        </authorList>
    </citation>
    <scope>NUCLEOTIDE SEQUENCE</scope>
    <source>
        <strain evidence="1">CGMCC 1.12089</strain>
    </source>
</reference>
<dbReference type="RefSeq" id="WP_286660868.1">
    <property type="nucleotide sequence ID" value="NZ_JASZYV010000003.1"/>
</dbReference>
<dbReference type="InterPro" id="IPR045808">
    <property type="entry name" value="Hr_FBXL5"/>
</dbReference>
<dbReference type="Proteomes" id="UP001174908">
    <property type="component" value="Unassembled WGS sequence"/>
</dbReference>
<dbReference type="CDD" id="cd12109">
    <property type="entry name" value="Hr_FBXL5"/>
    <property type="match status" value="1"/>
</dbReference>
<evidence type="ECO:0008006" key="3">
    <source>
        <dbReference type="Google" id="ProtNLM"/>
    </source>
</evidence>
<evidence type="ECO:0000313" key="1">
    <source>
        <dbReference type="EMBL" id="MDM0045755.1"/>
    </source>
</evidence>
<sequence length="243" mass="27024">MKHDSRELAEVQQTAQAPAASRVDLYAGIHKALRAVMSDTLLAVGRMDAHDALELAQTTQRVLQLLDLMRSHLEHENNFVHKALEARAPGSSQHIGDDHVHHVAEIDTLAESVRALLDTSGQDLDAAVHGFYRRLSLFIAHNYEHMNYEETQHNATLWAHYSDEELMGIHAELVGSIPPEEMMLVMRWMVPFMNAGERAMVLGDMKAHAPAPAFEAVLGATRPHLSAREWEKLQAALELPAAA</sequence>
<evidence type="ECO:0000313" key="2">
    <source>
        <dbReference type="Proteomes" id="UP001174908"/>
    </source>
</evidence>
<name>A0ABT7ND40_9BURK</name>
<dbReference type="Gene3D" id="1.20.120.520">
    <property type="entry name" value="nmb1532 protein domain like"/>
    <property type="match status" value="1"/>
</dbReference>
<comment type="caution">
    <text evidence="1">The sequence shown here is derived from an EMBL/GenBank/DDBJ whole genome shotgun (WGS) entry which is preliminary data.</text>
</comment>
<organism evidence="1 2">
    <name type="scientific">Variovorax dokdonensis</name>
    <dbReference type="NCBI Taxonomy" id="344883"/>
    <lineage>
        <taxon>Bacteria</taxon>
        <taxon>Pseudomonadati</taxon>
        <taxon>Pseudomonadota</taxon>
        <taxon>Betaproteobacteria</taxon>
        <taxon>Burkholderiales</taxon>
        <taxon>Comamonadaceae</taxon>
        <taxon>Variovorax</taxon>
    </lineage>
</organism>
<dbReference type="EMBL" id="JASZYV010000003">
    <property type="protein sequence ID" value="MDM0045755.1"/>
    <property type="molecule type" value="Genomic_DNA"/>
</dbReference>
<protein>
    <recommendedName>
        <fullName evidence="3">Hemerythrin-like domain-containing protein</fullName>
    </recommendedName>
</protein>
<accession>A0ABT7ND40</accession>